<dbReference type="AlphaFoldDB" id="A0A5E4XCX8"/>
<sequence length="247" mass="26714">MVVLGQWIGGDCRCPDGATFKWSAVGVPVISAARRQVRVGAEFKGGVLQCCVHVAVKLKQPPNPLKDVSRETSSEDLAMVVVGQWIGGDCRCPDGATFKWSAVGVPAISAARRQVRVGAEFKGGVLQWCLHVAVKLKQPPNPLNDVSRETSSEDLAMVVLGQWIGGDCRCPDGATFKWSAVGVPVISAARRRVRVKAEFKGGVLQWCLHVAVKPEHPSNPSNHVSRETVPNAVVLPTFHVKHLSRYK</sequence>
<proteinExistence type="predicted"/>
<evidence type="ECO:0000313" key="2">
    <source>
        <dbReference type="Proteomes" id="UP000384354"/>
    </source>
</evidence>
<name>A0A5E4XCX8_9BURK</name>
<dbReference type="EMBL" id="CABPSL010000018">
    <property type="protein sequence ID" value="VVE34271.1"/>
    <property type="molecule type" value="Genomic_DNA"/>
</dbReference>
<accession>A0A5E4XCX8</accession>
<dbReference type="Proteomes" id="UP000384354">
    <property type="component" value="Unassembled WGS sequence"/>
</dbReference>
<organism evidence="1 2">
    <name type="scientific">Pandoraea cepalis</name>
    <dbReference type="NCBI Taxonomy" id="2508294"/>
    <lineage>
        <taxon>Bacteria</taxon>
        <taxon>Pseudomonadati</taxon>
        <taxon>Pseudomonadota</taxon>
        <taxon>Betaproteobacteria</taxon>
        <taxon>Burkholderiales</taxon>
        <taxon>Burkholderiaceae</taxon>
        <taxon>Pandoraea</taxon>
    </lineage>
</organism>
<reference evidence="1 2" key="1">
    <citation type="submission" date="2019-08" db="EMBL/GenBank/DDBJ databases">
        <authorList>
            <person name="Peeters C."/>
        </authorList>
    </citation>
    <scope>NUCLEOTIDE SEQUENCE [LARGE SCALE GENOMIC DNA]</scope>
    <source>
        <strain evidence="1 2">LMG 31106</strain>
    </source>
</reference>
<protein>
    <submittedName>
        <fullName evidence="1">Uncharacterized protein</fullName>
    </submittedName>
</protein>
<gene>
    <name evidence="1" type="ORF">PCE31106_03803</name>
</gene>
<evidence type="ECO:0000313" key="1">
    <source>
        <dbReference type="EMBL" id="VVE34271.1"/>
    </source>
</evidence>